<evidence type="ECO:0000256" key="1">
    <source>
        <dbReference type="ARBA" id="ARBA00012417"/>
    </source>
</evidence>
<dbReference type="PANTHER" id="PTHR11669">
    <property type="entry name" value="REPLICATION FACTOR C / DNA POLYMERASE III GAMMA-TAU SUBUNIT"/>
    <property type="match status" value="1"/>
</dbReference>
<dbReference type="GO" id="GO:0006261">
    <property type="term" value="P:DNA-templated DNA replication"/>
    <property type="evidence" value="ECO:0007669"/>
    <property type="project" value="TreeGrafter"/>
</dbReference>
<dbReference type="Proteomes" id="UP000296201">
    <property type="component" value="Chromosome"/>
</dbReference>
<evidence type="ECO:0000313" key="5">
    <source>
        <dbReference type="Proteomes" id="UP000296201"/>
    </source>
</evidence>
<keyword evidence="4" id="KW-0808">Transferase</keyword>
<dbReference type="AlphaFoldDB" id="A0A4P7NYN3"/>
<gene>
    <name evidence="4" type="primary">dnaX_2</name>
    <name evidence="4" type="ORF">GHNINEIG_00711</name>
</gene>
<dbReference type="EC" id="2.7.7.7" evidence="1"/>
<accession>A0A4P7NYN3</accession>
<sequence length="325" mass="37456">MILPWQTQQWQQWIQQTGHLGQGYLLSGAEGIGLSEFAMSMAEGLLCQTNALQGCQNCVHCHQFAQSTHPDFFQLKVLEDKKEISIDQIRALTDKIYTTSHQGGYKVALIEQVELLNVSAFNALLKTLEEPPVKTILILTSYQTSLLPATIISRCRQISFASPPREEALAWLQQALPQADMPLLKKALKINWGGPLKAKTWIEEKSFELEAAWQDDIKGLQQGRFTVSQVVEKWKKYPHPEVVLDYFYAWSVNVVRAALYLNKIPYNPNWLMFQKSVLQARQFWHQNVNKDLLLEGVCLEWLQHQQDNYEPSDVFQQRWIRGTQV</sequence>
<comment type="catalytic activity">
    <reaction evidence="3">
        <text>DNA(n) + a 2'-deoxyribonucleoside 5'-triphosphate = DNA(n+1) + diphosphate</text>
        <dbReference type="Rhea" id="RHEA:22508"/>
        <dbReference type="Rhea" id="RHEA-COMP:17339"/>
        <dbReference type="Rhea" id="RHEA-COMP:17340"/>
        <dbReference type="ChEBI" id="CHEBI:33019"/>
        <dbReference type="ChEBI" id="CHEBI:61560"/>
        <dbReference type="ChEBI" id="CHEBI:173112"/>
        <dbReference type="EC" id="2.7.7.7"/>
    </reaction>
</comment>
<dbReference type="InterPro" id="IPR027417">
    <property type="entry name" value="P-loop_NTPase"/>
</dbReference>
<reference evidence="4 5" key="1">
    <citation type="submission" date="2018-08" db="EMBL/GenBank/DDBJ databases">
        <title>Horizontal acquisition of hydrogen conversion ability and other habitat adaptations in Hydrogenovibrio crunogenus strains.</title>
        <authorList>
            <person name="Gonnella G."/>
            <person name="Adam N."/>
            <person name="Perner M."/>
        </authorList>
    </citation>
    <scope>NUCLEOTIDE SEQUENCE [LARGE SCALE GENOMIC DNA]</scope>
    <source>
        <strain evidence="4 5">SP-41</strain>
    </source>
</reference>
<dbReference type="GO" id="GO:0009360">
    <property type="term" value="C:DNA polymerase III complex"/>
    <property type="evidence" value="ECO:0007669"/>
    <property type="project" value="TreeGrafter"/>
</dbReference>
<dbReference type="GO" id="GO:0003887">
    <property type="term" value="F:DNA-directed DNA polymerase activity"/>
    <property type="evidence" value="ECO:0007669"/>
    <property type="project" value="UniProtKB-KW"/>
</dbReference>
<organism evidence="4 5">
    <name type="scientific">Hydrogenovibrio crunogenus</name>
    <dbReference type="NCBI Taxonomy" id="39765"/>
    <lineage>
        <taxon>Bacteria</taxon>
        <taxon>Pseudomonadati</taxon>
        <taxon>Pseudomonadota</taxon>
        <taxon>Gammaproteobacteria</taxon>
        <taxon>Thiotrichales</taxon>
        <taxon>Piscirickettsiaceae</taxon>
        <taxon>Hydrogenovibrio</taxon>
    </lineage>
</organism>
<dbReference type="EMBL" id="CP032096">
    <property type="protein sequence ID" value="QBZ82679.1"/>
    <property type="molecule type" value="Genomic_DNA"/>
</dbReference>
<dbReference type="Pfam" id="PF13177">
    <property type="entry name" value="DNA_pol3_delta2"/>
    <property type="match status" value="1"/>
</dbReference>
<name>A0A4P7NYN3_9GAMM</name>
<dbReference type="SUPFAM" id="SSF52540">
    <property type="entry name" value="P-loop containing nucleoside triphosphate hydrolases"/>
    <property type="match status" value="1"/>
</dbReference>
<keyword evidence="5" id="KW-1185">Reference proteome</keyword>
<dbReference type="Gene3D" id="3.40.50.300">
    <property type="entry name" value="P-loop containing nucleotide triphosphate hydrolases"/>
    <property type="match status" value="1"/>
</dbReference>
<dbReference type="OrthoDB" id="9811073at2"/>
<evidence type="ECO:0000256" key="2">
    <source>
        <dbReference type="ARBA" id="ARBA00022932"/>
    </source>
</evidence>
<dbReference type="RefSeq" id="WP_135795367.1">
    <property type="nucleotide sequence ID" value="NZ_CP032096.1"/>
</dbReference>
<proteinExistence type="predicted"/>
<evidence type="ECO:0000256" key="3">
    <source>
        <dbReference type="ARBA" id="ARBA00049244"/>
    </source>
</evidence>
<dbReference type="PANTHER" id="PTHR11669:SF8">
    <property type="entry name" value="DNA POLYMERASE III SUBUNIT DELTA"/>
    <property type="match status" value="1"/>
</dbReference>
<keyword evidence="4" id="KW-0548">Nucleotidyltransferase</keyword>
<evidence type="ECO:0000313" key="4">
    <source>
        <dbReference type="EMBL" id="QBZ82679.1"/>
    </source>
</evidence>
<protein>
    <recommendedName>
        <fullName evidence="1">DNA-directed DNA polymerase</fullName>
        <ecNumber evidence="1">2.7.7.7</ecNumber>
    </recommendedName>
</protein>
<dbReference type="InterPro" id="IPR050238">
    <property type="entry name" value="DNA_Rep/Repair_Clamp_Loader"/>
</dbReference>
<keyword evidence="2" id="KW-0239">DNA-directed DNA polymerase</keyword>